<sequence>MVTIAAVVVTAVVFTVVAWRTGRRRLLWLPASVLIGVAVALAVRTWVDAEGLASDPSPWQMWAWTTIFVAMIPIAVLSWRRSRWWRRAVALLAVPLALLTTVLTLNQWVGYYPTVTAAWGALTAGPLPHQVDANALAGMRNTNPTTGAIVEVTIDDAVSGFTHRNEYVYLPPAWFAGDHPPALPAVLMIGGEFNTPADWIRSGNIMPIIDDFTAAHGGKAPILVFVDSGGSFNNDTECVNGPRGNAADHLTKDVRPYVISQFGASPDPANWGVVGWSMGGTCAIDLTVMHPELFTAFVDIAGDHGPTAGTKDQTIDRLYGGDADAWAAFDPSTVMTKHGRYTGVSGLFEDTVTPDSAKNKAHGSRPQPDGPSGFGGRDDVRDSDETGAAEDLCATAQTVGIPCEIHTQVSFHTWQFAGQAFDDALPWIAARVGAV</sequence>
<evidence type="ECO:0000256" key="3">
    <source>
        <dbReference type="SAM" id="MobiDB-lite"/>
    </source>
</evidence>
<evidence type="ECO:0000313" key="5">
    <source>
        <dbReference type="EMBL" id="ORA69068.1"/>
    </source>
</evidence>
<evidence type="ECO:0008006" key="7">
    <source>
        <dbReference type="Google" id="ProtNLM"/>
    </source>
</evidence>
<evidence type="ECO:0000313" key="6">
    <source>
        <dbReference type="Proteomes" id="UP000192801"/>
    </source>
</evidence>
<dbReference type="AlphaFoldDB" id="A0A1X0D9P3"/>
<dbReference type="InterPro" id="IPR000801">
    <property type="entry name" value="Esterase-like"/>
</dbReference>
<accession>A0A1X0D9P3</accession>
<dbReference type="GO" id="GO:0016747">
    <property type="term" value="F:acyltransferase activity, transferring groups other than amino-acyl groups"/>
    <property type="evidence" value="ECO:0007669"/>
    <property type="project" value="TreeGrafter"/>
</dbReference>
<keyword evidence="4" id="KW-0812">Transmembrane</keyword>
<dbReference type="InterPro" id="IPR029058">
    <property type="entry name" value="AB_hydrolase_fold"/>
</dbReference>
<dbReference type="STRING" id="444597.BST26_13755"/>
<keyword evidence="4" id="KW-1133">Transmembrane helix</keyword>
<reference evidence="5 6" key="1">
    <citation type="submission" date="2016-12" db="EMBL/GenBank/DDBJ databases">
        <title>The new phylogeny of genus Mycobacterium.</title>
        <authorList>
            <person name="Tortoli E."/>
            <person name="Trovato A."/>
            <person name="Cirillo D.M."/>
        </authorList>
    </citation>
    <scope>NUCLEOTIDE SEQUENCE [LARGE SCALE GENOMIC DNA]</scope>
    <source>
        <strain evidence="5 6">DSM 45130</strain>
    </source>
</reference>
<dbReference type="PANTHER" id="PTHR48098">
    <property type="entry name" value="ENTEROCHELIN ESTERASE-RELATED"/>
    <property type="match status" value="1"/>
</dbReference>
<evidence type="ECO:0000256" key="2">
    <source>
        <dbReference type="ARBA" id="ARBA00022525"/>
    </source>
</evidence>
<dbReference type="SUPFAM" id="SSF53474">
    <property type="entry name" value="alpha/beta-Hydrolases"/>
    <property type="match status" value="1"/>
</dbReference>
<comment type="caution">
    <text evidence="5">The sequence shown here is derived from an EMBL/GenBank/DDBJ whole genome shotgun (WGS) entry which is preliminary data.</text>
</comment>
<gene>
    <name evidence="5" type="ORF">BST26_13755</name>
</gene>
<dbReference type="Pfam" id="PF00756">
    <property type="entry name" value="Esterase"/>
    <property type="match status" value="1"/>
</dbReference>
<dbReference type="GO" id="GO:0005576">
    <property type="term" value="C:extracellular region"/>
    <property type="evidence" value="ECO:0007669"/>
    <property type="project" value="UniProtKB-SubCell"/>
</dbReference>
<protein>
    <recommendedName>
        <fullName evidence="7">Esterase</fullName>
    </recommendedName>
</protein>
<feature type="transmembrane region" description="Helical" evidence="4">
    <location>
        <begin position="59"/>
        <end position="77"/>
    </location>
</feature>
<comment type="subcellular location">
    <subcellularLocation>
        <location evidence="1">Secreted</location>
    </subcellularLocation>
</comment>
<dbReference type="PANTHER" id="PTHR48098:SF1">
    <property type="entry name" value="DIACYLGLYCEROL ACYLTRANSFERASE_MYCOLYLTRANSFERASE AG85A"/>
    <property type="match status" value="1"/>
</dbReference>
<dbReference type="InterPro" id="IPR050583">
    <property type="entry name" value="Mycobacterial_A85_antigen"/>
</dbReference>
<organism evidence="5 6">
    <name type="scientific">Mycolicibacterium insubricum</name>
    <dbReference type="NCBI Taxonomy" id="444597"/>
    <lineage>
        <taxon>Bacteria</taxon>
        <taxon>Bacillati</taxon>
        <taxon>Actinomycetota</taxon>
        <taxon>Actinomycetes</taxon>
        <taxon>Mycobacteriales</taxon>
        <taxon>Mycobacteriaceae</taxon>
        <taxon>Mycolicibacterium</taxon>
    </lineage>
</organism>
<dbReference type="EMBL" id="MVHS01000033">
    <property type="protein sequence ID" value="ORA69068.1"/>
    <property type="molecule type" value="Genomic_DNA"/>
</dbReference>
<proteinExistence type="predicted"/>
<keyword evidence="2" id="KW-0964">Secreted</keyword>
<keyword evidence="4" id="KW-0472">Membrane</keyword>
<evidence type="ECO:0000256" key="1">
    <source>
        <dbReference type="ARBA" id="ARBA00004613"/>
    </source>
</evidence>
<name>A0A1X0D9P3_9MYCO</name>
<feature type="region of interest" description="Disordered" evidence="3">
    <location>
        <begin position="352"/>
        <end position="386"/>
    </location>
</feature>
<feature type="transmembrane region" description="Helical" evidence="4">
    <location>
        <begin position="89"/>
        <end position="109"/>
    </location>
</feature>
<feature type="transmembrane region" description="Helical" evidence="4">
    <location>
        <begin position="26"/>
        <end position="47"/>
    </location>
</feature>
<dbReference type="Gene3D" id="3.40.50.1820">
    <property type="entry name" value="alpha/beta hydrolase"/>
    <property type="match status" value="1"/>
</dbReference>
<keyword evidence="6" id="KW-1185">Reference proteome</keyword>
<evidence type="ECO:0000256" key="4">
    <source>
        <dbReference type="SAM" id="Phobius"/>
    </source>
</evidence>
<dbReference type="Proteomes" id="UP000192801">
    <property type="component" value="Unassembled WGS sequence"/>
</dbReference>